<dbReference type="InterPro" id="IPR054789">
    <property type="entry name" value="P97_adhes_N"/>
</dbReference>
<dbReference type="KEGG" id="mfq:MYF_01935"/>
<organism evidence="2 3">
    <name type="scientific">Mesomycoplasma flocculare ATCC 27399</name>
    <dbReference type="NCBI Taxonomy" id="743971"/>
    <lineage>
        <taxon>Bacteria</taxon>
        <taxon>Bacillati</taxon>
        <taxon>Mycoplasmatota</taxon>
        <taxon>Mycoplasmoidales</taxon>
        <taxon>Metamycoplasmataceae</taxon>
        <taxon>Mesomycoplasma</taxon>
    </lineage>
</organism>
<evidence type="ECO:0000313" key="3">
    <source>
        <dbReference type="Proteomes" id="UP000031129"/>
    </source>
</evidence>
<proteinExistence type="predicted"/>
<sequence length="1018" mass="117983">MPVGRISRFKKNKKAILILASTVVGLAFFSISVGSSLTVKYNGKHPRYEVMQLAKKVSFVSFNPEKISEKSNFFEIKEKLFLGDKVKKEIDLKEYLIVYLTENNSNDLVQFSTNSNSFAPEFEFVDLSFNDLNQNFIVKFRVRQKLKNNQFAYSDFLLQSISFYESNKFLKANFNFALQKILKTINEGALNFDTLISNFSDQKQQSFPKSLYRTADFAEKINISQTPQEAEIKISEILPQLSNLIYQVRKSIDNKIPKTDNPIFDFQFIRNKINQNFVSVQNDIATVFLEAKLSAPATKILANFGQSFSTKIFEINLETKRKKSIFFNVENFFQKIELKSLKFNNDNKNEKLIINDQNPFDFFTKIKYEFFPGQSNPDYLKKLINSLLTEDLALDFGNFTKLIPENQTGISFEFDQKNARLKNENGNYIIEIPYKVMLNESLFKKDSQKILYEKDLILKISGFGQFNKTGKDQITNFANLTIPGKQKALIYSQNPFFGDETNNKSEFITTFGQLIVAENPLKKQEIDSLLVQQDYKSLQKKLNLEYNYNFENFEAKIRSWTGKISLPNLDQIARFARSQQTLDINSKEPDKKLEVSSLFSQGFFKNPSDVATFFAELIQKKPNEIANAFFQIAKAFGLLNQNRESLQIFNKNDSKNIFEIADKINLDNKKINVLSFNNHFSDIFNQGFFSTLFLPKSIKEKFTNLNDKTIYSVINILKDEQIFSQTKQNFTKQQIENSIKSSSNFSTLADVLLAFYFKAAQLDNFLAWTKLDSNLDYQIVFRKGTEISKTRLDLETKKINQQKNKSELQQSNDANLSTVNQSESQNQKSEVSSEYLTLNFYYIIGDSSTKNFFLQSPVQKILINFSNKLSDQYASLQTKLDKIIENIPPELLNFQVSDQDYTEIKNKLENKTPLANSEVWQNENASSYFKENSENIAKIREYFKTEFKDSDYKFFFEPSFENSLITNKLTFFINFSFSKPKESSEISNQAKTETKNKQSQQNTFLAKRKLKITVTKKS</sequence>
<dbReference type="RefSeq" id="WP_002557562.1">
    <property type="nucleotide sequence ID" value="NZ_CP007585.1"/>
</dbReference>
<dbReference type="NCBIfam" id="NF045828">
    <property type="entry name" value="P97_adhes_Nterm"/>
    <property type="match status" value="1"/>
</dbReference>
<feature type="compositionally biased region" description="Polar residues" evidence="1">
    <location>
        <begin position="985"/>
        <end position="1002"/>
    </location>
</feature>
<evidence type="ECO:0000256" key="1">
    <source>
        <dbReference type="SAM" id="MobiDB-lite"/>
    </source>
</evidence>
<dbReference type="AlphaFoldDB" id="A0A0A8E6N1"/>
<dbReference type="EMBL" id="CP007585">
    <property type="protein sequence ID" value="AJC49900.1"/>
    <property type="molecule type" value="Genomic_DNA"/>
</dbReference>
<name>A0A0A8E6N1_MESFC</name>
<accession>A0A0A8E6N1</accession>
<gene>
    <name evidence="2" type="ORF">MYF_01935</name>
</gene>
<reference evidence="2 3" key="1">
    <citation type="journal article" date="2015" name="Genome Announc.">
        <title>Complete Genome Sequence of Mycoplasma flocculare Strain Ms42T (ATCC 27399T).</title>
        <authorList>
            <person name="Calcutt M.J."/>
            <person name="Foecking M.F."/>
            <person name="Heidari M.B."/>
            <person name="McIntosh M.A."/>
        </authorList>
    </citation>
    <scope>NUCLEOTIDE SEQUENCE [LARGE SCALE GENOMIC DNA]</scope>
    <source>
        <strain evidence="3">ATCC 27399</strain>
    </source>
</reference>
<keyword evidence="3" id="KW-1185">Reference proteome</keyword>
<evidence type="ECO:0000313" key="2">
    <source>
        <dbReference type="EMBL" id="AJC49900.1"/>
    </source>
</evidence>
<feature type="region of interest" description="Disordered" evidence="1">
    <location>
        <begin position="801"/>
        <end position="826"/>
    </location>
</feature>
<protein>
    <submittedName>
        <fullName evidence="2">p97/LppS family protein</fullName>
    </submittedName>
</protein>
<feature type="region of interest" description="Disordered" evidence="1">
    <location>
        <begin position="981"/>
        <end position="1002"/>
    </location>
</feature>
<dbReference type="HOGENOM" id="CLU_288993_0_0_14"/>
<dbReference type="Proteomes" id="UP000031129">
    <property type="component" value="Chromosome"/>
</dbReference>
<dbReference type="OrthoDB" id="400823at2"/>